<feature type="transmembrane region" description="Helical" evidence="7">
    <location>
        <begin position="6"/>
        <end position="28"/>
    </location>
</feature>
<evidence type="ECO:0000256" key="3">
    <source>
        <dbReference type="ARBA" id="ARBA00022723"/>
    </source>
</evidence>
<dbReference type="GO" id="GO:0004497">
    <property type="term" value="F:monooxygenase activity"/>
    <property type="evidence" value="ECO:0007669"/>
    <property type="project" value="UniProtKB-KW"/>
</dbReference>
<dbReference type="SUPFAM" id="SSF48264">
    <property type="entry name" value="Cytochrome P450"/>
    <property type="match status" value="1"/>
</dbReference>
<dbReference type="PANTHER" id="PTHR47950:SF6">
    <property type="entry name" value="CYTOCHROME P450"/>
    <property type="match status" value="1"/>
</dbReference>
<evidence type="ECO:0000256" key="7">
    <source>
        <dbReference type="SAM" id="Phobius"/>
    </source>
</evidence>
<organism evidence="8 9">
    <name type="scientific">Cinchona calisaya</name>
    <dbReference type="NCBI Taxonomy" id="153742"/>
    <lineage>
        <taxon>Eukaryota</taxon>
        <taxon>Viridiplantae</taxon>
        <taxon>Streptophyta</taxon>
        <taxon>Embryophyta</taxon>
        <taxon>Tracheophyta</taxon>
        <taxon>Spermatophyta</taxon>
        <taxon>Magnoliopsida</taxon>
        <taxon>eudicotyledons</taxon>
        <taxon>Gunneridae</taxon>
        <taxon>Pentapetalae</taxon>
        <taxon>asterids</taxon>
        <taxon>lamiids</taxon>
        <taxon>Gentianales</taxon>
        <taxon>Rubiaceae</taxon>
        <taxon>Cinchonoideae</taxon>
        <taxon>Cinchoneae</taxon>
        <taxon>Cinchona</taxon>
    </lineage>
</organism>
<keyword evidence="4" id="KW-0560">Oxidoreductase</keyword>
<protein>
    <recommendedName>
        <fullName evidence="10">Cytochrome P450</fullName>
    </recommendedName>
</protein>
<keyword evidence="5" id="KW-0408">Iron</keyword>
<evidence type="ECO:0000256" key="2">
    <source>
        <dbReference type="ARBA" id="ARBA00022617"/>
    </source>
</evidence>
<dbReference type="InterPro" id="IPR001128">
    <property type="entry name" value="Cyt_P450"/>
</dbReference>
<keyword evidence="7" id="KW-1133">Transmembrane helix</keyword>
<dbReference type="EMBL" id="JBJUIK010000008">
    <property type="protein sequence ID" value="KAL3521502.1"/>
    <property type="molecule type" value="Genomic_DNA"/>
</dbReference>
<reference evidence="8 9" key="1">
    <citation type="submission" date="2024-11" db="EMBL/GenBank/DDBJ databases">
        <title>A near-complete genome assembly of Cinchona calisaya.</title>
        <authorList>
            <person name="Lian D.C."/>
            <person name="Zhao X.W."/>
            <person name="Wei L."/>
        </authorList>
    </citation>
    <scope>NUCLEOTIDE SEQUENCE [LARGE SCALE GENOMIC DNA]</scope>
    <source>
        <tissue evidence="8">Nenye</tissue>
    </source>
</reference>
<proteinExistence type="inferred from homology"/>
<comment type="similarity">
    <text evidence="1">Belongs to the cytochrome P450 family.</text>
</comment>
<name>A0ABD2ZQ04_9GENT</name>
<keyword evidence="9" id="KW-1185">Reference proteome</keyword>
<keyword evidence="2" id="KW-0349">Heme</keyword>
<dbReference type="PANTHER" id="PTHR47950">
    <property type="entry name" value="CYTOCHROME P450, FAMILY 76, SUBFAMILY C, POLYPEPTIDE 5-RELATED"/>
    <property type="match status" value="1"/>
</dbReference>
<evidence type="ECO:0000256" key="6">
    <source>
        <dbReference type="ARBA" id="ARBA00023033"/>
    </source>
</evidence>
<keyword evidence="7" id="KW-0472">Membrane</keyword>
<dbReference type="PRINTS" id="PR00463">
    <property type="entry name" value="EP450I"/>
</dbReference>
<evidence type="ECO:0000256" key="4">
    <source>
        <dbReference type="ARBA" id="ARBA00023002"/>
    </source>
</evidence>
<evidence type="ECO:0000256" key="1">
    <source>
        <dbReference type="ARBA" id="ARBA00010617"/>
    </source>
</evidence>
<keyword evidence="6" id="KW-0503">Monooxygenase</keyword>
<evidence type="ECO:0000256" key="5">
    <source>
        <dbReference type="ARBA" id="ARBA00023004"/>
    </source>
</evidence>
<dbReference type="AlphaFoldDB" id="A0ABD2ZQ04"/>
<sequence length="347" mass="39635">MEIVMNYYNYLLFFPIIFMPPIILLFLVNRRRKPNDSLQIPPGPFSWPIIGNILDLDAKKPHFSLANLAKSYGPIFSLKFGARSVVVVSSSTAAREIYKVHDREFSGRFVPQLADRIPQVYNSAIAMSKECDERWRFLRSTAHTELFSSQALESNSKFRFQLTKKMLDFLGSKEGEVVKIADVLFATISNGLTNAMVSKDIVDCWSKSGEVKKTTKRVIEFFTPGIADLYPALLGGLDFWSKQKAADFININVEMWGNIVSKRRERQNVGVISSRDFLDVLIQNSFDDYQIYNFLYLLLASLFNTFDWLHPPGLDSSNLDMSEKFGITLAKEKPLLLIPKFREPPTN</sequence>
<dbReference type="InterPro" id="IPR002401">
    <property type="entry name" value="Cyt_P450_E_grp-I"/>
</dbReference>
<evidence type="ECO:0000313" key="8">
    <source>
        <dbReference type="EMBL" id="KAL3521502.1"/>
    </source>
</evidence>
<accession>A0ABD2ZQ04</accession>
<keyword evidence="7" id="KW-0812">Transmembrane</keyword>
<dbReference type="GO" id="GO:0046872">
    <property type="term" value="F:metal ion binding"/>
    <property type="evidence" value="ECO:0007669"/>
    <property type="project" value="UniProtKB-KW"/>
</dbReference>
<keyword evidence="3" id="KW-0479">Metal-binding</keyword>
<dbReference type="Pfam" id="PF00067">
    <property type="entry name" value="p450"/>
    <property type="match status" value="1"/>
</dbReference>
<gene>
    <name evidence="8" type="ORF">ACH5RR_019651</name>
</gene>
<comment type="caution">
    <text evidence="8">The sequence shown here is derived from an EMBL/GenBank/DDBJ whole genome shotgun (WGS) entry which is preliminary data.</text>
</comment>
<dbReference type="Proteomes" id="UP001630127">
    <property type="component" value="Unassembled WGS sequence"/>
</dbReference>
<dbReference type="InterPro" id="IPR036396">
    <property type="entry name" value="Cyt_P450_sf"/>
</dbReference>
<dbReference type="Gene3D" id="1.10.630.10">
    <property type="entry name" value="Cytochrome P450"/>
    <property type="match status" value="1"/>
</dbReference>
<evidence type="ECO:0008006" key="10">
    <source>
        <dbReference type="Google" id="ProtNLM"/>
    </source>
</evidence>
<evidence type="ECO:0000313" key="9">
    <source>
        <dbReference type="Proteomes" id="UP001630127"/>
    </source>
</evidence>